<name>A0A8C7CAB6_ONCKI</name>
<dbReference type="InterPro" id="IPR003877">
    <property type="entry name" value="SPRY_dom"/>
</dbReference>
<dbReference type="PANTHER" id="PTHR24103">
    <property type="entry name" value="E3 UBIQUITIN-PROTEIN LIGASE TRIM"/>
    <property type="match status" value="1"/>
</dbReference>
<dbReference type="Proteomes" id="UP000694557">
    <property type="component" value="Unassembled WGS sequence"/>
</dbReference>
<accession>A0A8C7CAB6</accession>
<feature type="domain" description="B30.2/SPRY" evidence="1">
    <location>
        <begin position="256"/>
        <end position="451"/>
    </location>
</feature>
<dbReference type="KEGG" id="oki:109871111"/>
<dbReference type="GeneID" id="109871111"/>
<sequence>MKVSETMPNWTAETLKDSQSFGSFGTSREKITHPYDCCSQPFGKPNLSFYQTITRPLKKCNILFKNFLKGPSRISTVETSQSPSLDECKAIIRELATELHRISKYQDNFSTSHEDGYSLAECQQFILQWAEELSILPKISVGQSRSSPKPLRSCWEDYEVEERTSPKEAERRLSKAQHIVSEWAAGLQSRKQDSVCPGEDVCSVLQDLEGQWKRGKLPNMLPVMDFIIWTVLQEQPQEGSIPELWLKSKQRFKHSAFTTVIPKPVWDWISKASVDILLDPESANPDFIVSNNQKRVRVGKIIESEHDPRDGYRHCLASPKYDGWWCALGTQGFTKGRHYWEVGVDGKTDWRIGIARESAPRKGFIELNTSTGYWTLRMQVSGLKALTVPAVDIKIPEHLKKIGVYLDIEEGQLSFYDTVRSSHIYTFNDTFSEQVYPVFGTVETDRDLIIL</sequence>
<dbReference type="PROSITE" id="PS50188">
    <property type="entry name" value="B302_SPRY"/>
    <property type="match status" value="1"/>
</dbReference>
<dbReference type="InterPro" id="IPR001870">
    <property type="entry name" value="B30.2/SPRY"/>
</dbReference>
<dbReference type="RefSeq" id="XP_020317536.1">
    <property type="nucleotide sequence ID" value="XM_020461947.2"/>
</dbReference>
<dbReference type="SMART" id="SM00589">
    <property type="entry name" value="PRY"/>
    <property type="match status" value="1"/>
</dbReference>
<dbReference type="InterPro" id="IPR013320">
    <property type="entry name" value="ConA-like_dom_sf"/>
</dbReference>
<dbReference type="Gene3D" id="2.60.120.920">
    <property type="match status" value="1"/>
</dbReference>
<protein>
    <submittedName>
        <fullName evidence="2">Tripartite motif-containing protein 72</fullName>
    </submittedName>
</protein>
<dbReference type="InterPro" id="IPR043136">
    <property type="entry name" value="B30.2/SPRY_sf"/>
</dbReference>
<dbReference type="Pfam" id="PF00622">
    <property type="entry name" value="SPRY"/>
    <property type="match status" value="1"/>
</dbReference>
<gene>
    <name evidence="2" type="primary">LOC109871111</name>
</gene>
<dbReference type="AlphaFoldDB" id="A0A8C7CAB6"/>
<proteinExistence type="predicted"/>
<organism evidence="2 3">
    <name type="scientific">Oncorhynchus kisutch</name>
    <name type="common">Coho salmon</name>
    <name type="synonym">Salmo kisutch</name>
    <dbReference type="NCBI Taxonomy" id="8019"/>
    <lineage>
        <taxon>Eukaryota</taxon>
        <taxon>Metazoa</taxon>
        <taxon>Chordata</taxon>
        <taxon>Craniata</taxon>
        <taxon>Vertebrata</taxon>
        <taxon>Euteleostomi</taxon>
        <taxon>Actinopterygii</taxon>
        <taxon>Neopterygii</taxon>
        <taxon>Teleostei</taxon>
        <taxon>Protacanthopterygii</taxon>
        <taxon>Salmoniformes</taxon>
        <taxon>Salmonidae</taxon>
        <taxon>Salmoninae</taxon>
        <taxon>Oncorhynchus</taxon>
    </lineage>
</organism>
<dbReference type="CDD" id="cd13733">
    <property type="entry name" value="SPRY_PRY_C-I_1"/>
    <property type="match status" value="1"/>
</dbReference>
<dbReference type="GeneTree" id="ENSGT00940000163587"/>
<dbReference type="PRINTS" id="PR01407">
    <property type="entry name" value="BUTYPHLNCDUF"/>
</dbReference>
<dbReference type="InterPro" id="IPR050143">
    <property type="entry name" value="TRIM/RBCC"/>
</dbReference>
<evidence type="ECO:0000313" key="2">
    <source>
        <dbReference type="Ensembl" id="ENSOKIP00005001098.1"/>
    </source>
</evidence>
<dbReference type="FunFam" id="2.60.120.920:FF:000004">
    <property type="entry name" value="Butyrophilin subfamily 1 member A1"/>
    <property type="match status" value="1"/>
</dbReference>
<reference evidence="2" key="1">
    <citation type="submission" date="2025-08" db="UniProtKB">
        <authorList>
            <consortium name="Ensembl"/>
        </authorList>
    </citation>
    <scope>IDENTIFICATION</scope>
</reference>
<dbReference type="InterPro" id="IPR003879">
    <property type="entry name" value="Butyrophylin_SPRY"/>
</dbReference>
<dbReference type="InterPro" id="IPR006574">
    <property type="entry name" value="PRY"/>
</dbReference>
<dbReference type="SMART" id="SM00449">
    <property type="entry name" value="SPRY"/>
    <property type="match status" value="1"/>
</dbReference>
<reference evidence="2" key="2">
    <citation type="submission" date="2025-09" db="UniProtKB">
        <authorList>
            <consortium name="Ensembl"/>
        </authorList>
    </citation>
    <scope>IDENTIFICATION</scope>
</reference>
<evidence type="ECO:0000259" key="1">
    <source>
        <dbReference type="PROSITE" id="PS50188"/>
    </source>
</evidence>
<dbReference type="Ensembl" id="ENSOKIT00005001152.1">
    <property type="protein sequence ID" value="ENSOKIP00005001098.1"/>
    <property type="gene ID" value="ENSOKIG00005000548.1"/>
</dbReference>
<dbReference type="SUPFAM" id="SSF49899">
    <property type="entry name" value="Concanavalin A-like lectins/glucanases"/>
    <property type="match status" value="1"/>
</dbReference>
<evidence type="ECO:0000313" key="3">
    <source>
        <dbReference type="Proteomes" id="UP000694557"/>
    </source>
</evidence>
<keyword evidence="3" id="KW-1185">Reference proteome</keyword>